<dbReference type="GO" id="GO:0016151">
    <property type="term" value="F:nickel cation binding"/>
    <property type="evidence" value="ECO:0007669"/>
    <property type="project" value="InterPro"/>
</dbReference>
<dbReference type="Gene3D" id="3.40.50.1450">
    <property type="entry name" value="HybD-like"/>
    <property type="match status" value="1"/>
</dbReference>
<keyword evidence="1" id="KW-0533">Nickel</keyword>
<evidence type="ECO:0000256" key="1">
    <source>
        <dbReference type="ARBA" id="ARBA00022596"/>
    </source>
</evidence>
<organism evidence="4">
    <name type="scientific">marine sediment metagenome</name>
    <dbReference type="NCBI Taxonomy" id="412755"/>
    <lineage>
        <taxon>unclassified sequences</taxon>
        <taxon>metagenomes</taxon>
        <taxon>ecological metagenomes</taxon>
    </lineage>
</organism>
<name>X1R273_9ZZZZ</name>
<evidence type="ECO:0000256" key="2">
    <source>
        <dbReference type="ARBA" id="ARBA00022723"/>
    </source>
</evidence>
<dbReference type="InterPro" id="IPR023430">
    <property type="entry name" value="Pept_HybD-like_dom_sf"/>
</dbReference>
<accession>X1R273</accession>
<dbReference type="HAMAP" id="MF_00213">
    <property type="entry name" value="HypA_HybF"/>
    <property type="match status" value="1"/>
</dbReference>
<dbReference type="EMBL" id="BARV01038656">
    <property type="protein sequence ID" value="GAI49669.1"/>
    <property type="molecule type" value="Genomic_DNA"/>
</dbReference>
<proteinExistence type="inferred from homology"/>
<gene>
    <name evidence="4" type="ORF">S06H3_59484</name>
</gene>
<dbReference type="SUPFAM" id="SSF53163">
    <property type="entry name" value="HybD-like"/>
    <property type="match status" value="1"/>
</dbReference>
<dbReference type="NCBIfam" id="TIGR00100">
    <property type="entry name" value="hypA"/>
    <property type="match status" value="1"/>
</dbReference>
<keyword evidence="3" id="KW-0862">Zinc</keyword>
<evidence type="ECO:0008006" key="5">
    <source>
        <dbReference type="Google" id="ProtNLM"/>
    </source>
</evidence>
<dbReference type="GO" id="GO:0008270">
    <property type="term" value="F:zinc ion binding"/>
    <property type="evidence" value="ECO:0007669"/>
    <property type="project" value="TreeGrafter"/>
</dbReference>
<protein>
    <recommendedName>
        <fullName evidence="5">Hydrogenase maturation factor HypA</fullName>
    </recommendedName>
</protein>
<dbReference type="PANTHER" id="PTHR34535">
    <property type="entry name" value="HYDROGENASE MATURATION FACTOR HYPA"/>
    <property type="match status" value="1"/>
</dbReference>
<evidence type="ECO:0000256" key="3">
    <source>
        <dbReference type="ARBA" id="ARBA00022833"/>
    </source>
</evidence>
<dbReference type="PANTHER" id="PTHR34535:SF3">
    <property type="entry name" value="HYDROGENASE MATURATION FACTOR HYPA"/>
    <property type="match status" value="1"/>
</dbReference>
<keyword evidence="2" id="KW-0479">Metal-binding</keyword>
<evidence type="ECO:0000313" key="4">
    <source>
        <dbReference type="EMBL" id="GAI49669.1"/>
    </source>
</evidence>
<dbReference type="Pfam" id="PF01155">
    <property type="entry name" value="HypA"/>
    <property type="match status" value="1"/>
</dbReference>
<comment type="caution">
    <text evidence="4">The sequence shown here is derived from an EMBL/GenBank/DDBJ whole genome shotgun (WGS) entry which is preliminary data.</text>
</comment>
<reference evidence="4" key="1">
    <citation type="journal article" date="2014" name="Front. Microbiol.">
        <title>High frequency of phylogenetically diverse reductive dehalogenase-homologous genes in deep subseafloor sedimentary metagenomes.</title>
        <authorList>
            <person name="Kawai M."/>
            <person name="Futagami T."/>
            <person name="Toyoda A."/>
            <person name="Takaki Y."/>
            <person name="Nishi S."/>
            <person name="Hori S."/>
            <person name="Arai W."/>
            <person name="Tsubouchi T."/>
            <person name="Morono Y."/>
            <person name="Uchiyama I."/>
            <person name="Ito T."/>
            <person name="Fujiyama A."/>
            <person name="Inagaki F."/>
            <person name="Takami H."/>
        </authorList>
    </citation>
    <scope>NUCLEOTIDE SEQUENCE</scope>
    <source>
        <strain evidence="4">Expedition CK06-06</strain>
    </source>
</reference>
<dbReference type="InterPro" id="IPR000688">
    <property type="entry name" value="HypA/HybF"/>
</dbReference>
<dbReference type="Gene3D" id="3.30.2320.80">
    <property type="match status" value="1"/>
</dbReference>
<sequence length="150" mass="16783">MHELGITESIVNIVSDKARETQASKVVKINLVVGELSGFIPDCIEFYFNSLSKDTIADEATLNFELAPARFRCRHCSAVFYPQDTLWSCPKCHSHSLEIAGGRELYVESIEVILGVGNILKGDDGIGVYVAEKLREYIEKVEQRSKEDKT</sequence>
<dbReference type="GO" id="GO:0051604">
    <property type="term" value="P:protein maturation"/>
    <property type="evidence" value="ECO:0007669"/>
    <property type="project" value="InterPro"/>
</dbReference>
<feature type="non-terminal residue" evidence="4">
    <location>
        <position position="150"/>
    </location>
</feature>
<dbReference type="AlphaFoldDB" id="X1R273"/>